<dbReference type="PANTHER" id="PTHR47452:SF2">
    <property type="entry name" value="GLYCOSYLTRANSFERASE"/>
    <property type="match status" value="1"/>
</dbReference>
<reference evidence="3" key="2">
    <citation type="submission" date="2021-04" db="EMBL/GenBank/DDBJ databases">
        <authorList>
            <person name="Gilroy R."/>
        </authorList>
    </citation>
    <scope>NUCLEOTIDE SEQUENCE</scope>
    <source>
        <strain evidence="3">ChiHjej11B10-19426</strain>
    </source>
</reference>
<dbReference type="Proteomes" id="UP000824014">
    <property type="component" value="Unassembled WGS sequence"/>
</dbReference>
<organism evidence="3 4">
    <name type="scientific">Candidatus Tidjanibacter faecipullorum</name>
    <dbReference type="NCBI Taxonomy" id="2838766"/>
    <lineage>
        <taxon>Bacteria</taxon>
        <taxon>Pseudomonadati</taxon>
        <taxon>Bacteroidota</taxon>
        <taxon>Bacteroidia</taxon>
        <taxon>Bacteroidales</taxon>
        <taxon>Rikenellaceae</taxon>
        <taxon>Tidjanibacter</taxon>
    </lineage>
</organism>
<dbReference type="GO" id="GO:0016772">
    <property type="term" value="F:transferase activity, transferring phosphorus-containing groups"/>
    <property type="evidence" value="ECO:0007669"/>
    <property type="project" value="InterPro"/>
</dbReference>
<evidence type="ECO:0000313" key="3">
    <source>
        <dbReference type="EMBL" id="HIZ15905.1"/>
    </source>
</evidence>
<evidence type="ECO:0000313" key="4">
    <source>
        <dbReference type="Proteomes" id="UP000824014"/>
    </source>
</evidence>
<reference evidence="3" key="1">
    <citation type="journal article" date="2021" name="PeerJ">
        <title>Extensive microbial diversity within the chicken gut microbiome revealed by metagenomics and culture.</title>
        <authorList>
            <person name="Gilroy R."/>
            <person name="Ravi A."/>
            <person name="Getino M."/>
            <person name="Pursley I."/>
            <person name="Horton D.L."/>
            <person name="Alikhan N.F."/>
            <person name="Baker D."/>
            <person name="Gharbi K."/>
            <person name="Hall N."/>
            <person name="Watson M."/>
            <person name="Adriaenssens E.M."/>
            <person name="Foster-Nyarko E."/>
            <person name="Jarju S."/>
            <person name="Secka A."/>
            <person name="Antonio M."/>
            <person name="Oren A."/>
            <person name="Chaudhuri R.R."/>
            <person name="La Ragione R."/>
            <person name="Hildebrand F."/>
            <person name="Pallen M.J."/>
        </authorList>
    </citation>
    <scope>NUCLEOTIDE SEQUENCE</scope>
    <source>
        <strain evidence="3">ChiHjej11B10-19426</strain>
    </source>
</reference>
<dbReference type="InterPro" id="IPR031358">
    <property type="entry name" value="Stealth_CR1"/>
</dbReference>
<gene>
    <name evidence="3" type="ORF">H9816_08390</name>
</gene>
<sequence>MEPIDIVITWVDGEDPIHKAKRRKFLGNGRGETFAEVAAPTRFRSVGEIYFCIASILRFAPFVHHIYIVTDAQNPHADRFAARFFPESHIPITVVDHRTIFRDYEDLLPTFNSLSIETMLWRIPGLSERFVYFNDDVLLVAPVSPSDWYDEAGQPIIYGYWHCTWTARLVRWLRLPKHGHRTFTYKDSMLNAADVLGGEARKRFVRMIHASLPLQRSFFEQFYGQHPELLVENARWRFRNPHQFNPQSLFITYLALHNRCVLRPQGQTVIYLAPRPERIKKVAQSLRAAIVNRAAKICCINSLDMGAPEQQLGIVAWIGQRLGIDFLALRAERLRKQQAEERA</sequence>
<protein>
    <submittedName>
        <fullName evidence="3">Stealth CR1 domain-containing protein</fullName>
    </submittedName>
</protein>
<dbReference type="EMBL" id="DXCC01000032">
    <property type="protein sequence ID" value="HIZ15905.1"/>
    <property type="molecule type" value="Genomic_DNA"/>
</dbReference>
<evidence type="ECO:0000259" key="2">
    <source>
        <dbReference type="Pfam" id="PF17101"/>
    </source>
</evidence>
<name>A0A9D2DF51_9BACT</name>
<dbReference type="PANTHER" id="PTHR47452">
    <property type="entry name" value="PUTATIVE-RELATED"/>
    <property type="match status" value="1"/>
</dbReference>
<feature type="domain" description="Stealth protein CR1 conserved region 1" evidence="2">
    <location>
        <begin position="2"/>
        <end position="29"/>
    </location>
</feature>
<accession>A0A9D2DF51</accession>
<dbReference type="Pfam" id="PF11380">
    <property type="entry name" value="Stealth_CR2"/>
    <property type="match status" value="1"/>
</dbReference>
<evidence type="ECO:0000259" key="1">
    <source>
        <dbReference type="Pfam" id="PF11380"/>
    </source>
</evidence>
<proteinExistence type="predicted"/>
<dbReference type="Pfam" id="PF17101">
    <property type="entry name" value="Stealth_CR1"/>
    <property type="match status" value="1"/>
</dbReference>
<dbReference type="InterPro" id="IPR021520">
    <property type="entry name" value="Stealth_CR2"/>
</dbReference>
<dbReference type="AlphaFoldDB" id="A0A9D2DF51"/>
<comment type="caution">
    <text evidence="3">The sequence shown here is derived from an EMBL/GenBank/DDBJ whole genome shotgun (WGS) entry which is preliminary data.</text>
</comment>
<feature type="domain" description="Stealth protein CR2 conserved region 2" evidence="1">
    <location>
        <begin position="42"/>
        <end position="154"/>
    </location>
</feature>
<dbReference type="InterPro" id="IPR053362">
    <property type="entry name" value="RPS_phosphotransferase_WefF"/>
</dbReference>